<proteinExistence type="predicted"/>
<gene>
    <name evidence="1" type="ORF">FNK824_LOCUS12781</name>
</gene>
<evidence type="ECO:0000313" key="2">
    <source>
        <dbReference type="Proteomes" id="UP000663874"/>
    </source>
</evidence>
<protein>
    <submittedName>
        <fullName evidence="1">Uncharacterized protein</fullName>
    </submittedName>
</protein>
<dbReference type="AlphaFoldDB" id="A0A818YVE7"/>
<name>A0A818YVE7_9BILA</name>
<dbReference type="Proteomes" id="UP000663874">
    <property type="component" value="Unassembled WGS sequence"/>
</dbReference>
<feature type="non-terminal residue" evidence="1">
    <location>
        <position position="17"/>
    </location>
</feature>
<evidence type="ECO:0000313" key="1">
    <source>
        <dbReference type="EMBL" id="CAF3760663.1"/>
    </source>
</evidence>
<comment type="caution">
    <text evidence="1">The sequence shown here is derived from an EMBL/GenBank/DDBJ whole genome shotgun (WGS) entry which is preliminary data.</text>
</comment>
<accession>A0A818YVE7</accession>
<reference evidence="1" key="1">
    <citation type="submission" date="2021-02" db="EMBL/GenBank/DDBJ databases">
        <authorList>
            <person name="Nowell W R."/>
        </authorList>
    </citation>
    <scope>NUCLEOTIDE SEQUENCE</scope>
</reference>
<dbReference type="EMBL" id="CAJOBE010001628">
    <property type="protein sequence ID" value="CAF3760663.1"/>
    <property type="molecule type" value="Genomic_DNA"/>
</dbReference>
<sequence>MRFRNVKEVSPPQGMGV</sequence>
<organism evidence="1 2">
    <name type="scientific">Rotaria sordida</name>
    <dbReference type="NCBI Taxonomy" id="392033"/>
    <lineage>
        <taxon>Eukaryota</taxon>
        <taxon>Metazoa</taxon>
        <taxon>Spiralia</taxon>
        <taxon>Gnathifera</taxon>
        <taxon>Rotifera</taxon>
        <taxon>Eurotatoria</taxon>
        <taxon>Bdelloidea</taxon>
        <taxon>Philodinida</taxon>
        <taxon>Philodinidae</taxon>
        <taxon>Rotaria</taxon>
    </lineage>
</organism>